<dbReference type="Pfam" id="PF02104">
    <property type="entry name" value="SURF1"/>
    <property type="match status" value="1"/>
</dbReference>
<keyword evidence="4 6" id="KW-1133">Transmembrane helix</keyword>
<comment type="similarity">
    <text evidence="2 6">Belongs to the SURF1 family.</text>
</comment>
<dbReference type="GO" id="GO:0005886">
    <property type="term" value="C:plasma membrane"/>
    <property type="evidence" value="ECO:0007669"/>
    <property type="project" value="UniProtKB-SubCell"/>
</dbReference>
<name>A0A2T4I4U6_9SPHN</name>
<keyword evidence="5 6" id="KW-0472">Membrane</keyword>
<protein>
    <recommendedName>
        <fullName evidence="6">SURF1-like protein</fullName>
    </recommendedName>
</protein>
<dbReference type="InterPro" id="IPR002994">
    <property type="entry name" value="Surf1/Shy1"/>
</dbReference>
<evidence type="ECO:0000256" key="5">
    <source>
        <dbReference type="ARBA" id="ARBA00023136"/>
    </source>
</evidence>
<dbReference type="RefSeq" id="WP_107394458.1">
    <property type="nucleotide sequence ID" value="NZ_PHHF01000030.1"/>
</dbReference>
<evidence type="ECO:0000256" key="1">
    <source>
        <dbReference type="ARBA" id="ARBA00004370"/>
    </source>
</evidence>
<dbReference type="PROSITE" id="PS50895">
    <property type="entry name" value="SURF1"/>
    <property type="match status" value="1"/>
</dbReference>
<dbReference type="CDD" id="cd06662">
    <property type="entry name" value="SURF1"/>
    <property type="match status" value="1"/>
</dbReference>
<dbReference type="Proteomes" id="UP000241206">
    <property type="component" value="Unassembled WGS sequence"/>
</dbReference>
<dbReference type="PANTHER" id="PTHR23427:SF2">
    <property type="entry name" value="SURFEIT LOCUS PROTEIN 1"/>
    <property type="match status" value="1"/>
</dbReference>
<gene>
    <name evidence="7" type="ORF">CV103_07075</name>
</gene>
<keyword evidence="8" id="KW-1185">Reference proteome</keyword>
<reference evidence="7 8" key="1">
    <citation type="submission" date="2017-11" db="EMBL/GenBank/DDBJ databases">
        <title>Sphingomonas oleivorans sp. nov., isolated from oil-contaminated soil.</title>
        <authorList>
            <person name="Wang L."/>
            <person name="Chen L."/>
        </authorList>
    </citation>
    <scope>NUCLEOTIDE SEQUENCE [LARGE SCALE GENOMIC DNA]</scope>
    <source>
        <strain evidence="7 8">K101</strain>
    </source>
</reference>
<evidence type="ECO:0000313" key="8">
    <source>
        <dbReference type="Proteomes" id="UP000241206"/>
    </source>
</evidence>
<evidence type="ECO:0000313" key="7">
    <source>
        <dbReference type="EMBL" id="PTD24774.1"/>
    </source>
</evidence>
<keyword evidence="6" id="KW-1003">Cell membrane</keyword>
<comment type="caution">
    <text evidence="7">The sequence shown here is derived from an EMBL/GenBank/DDBJ whole genome shotgun (WGS) entry which is preliminary data.</text>
</comment>
<dbReference type="PANTHER" id="PTHR23427">
    <property type="entry name" value="SURFEIT LOCUS PROTEIN"/>
    <property type="match status" value="1"/>
</dbReference>
<feature type="transmembrane region" description="Helical" evidence="6">
    <location>
        <begin position="220"/>
        <end position="238"/>
    </location>
</feature>
<evidence type="ECO:0000256" key="4">
    <source>
        <dbReference type="ARBA" id="ARBA00022989"/>
    </source>
</evidence>
<keyword evidence="3 6" id="KW-0812">Transmembrane</keyword>
<accession>A0A2T4I4U6</accession>
<comment type="subcellular location">
    <subcellularLocation>
        <location evidence="6">Cell membrane</location>
        <topology evidence="6">Multi-pass membrane protein</topology>
    </subcellularLocation>
    <subcellularLocation>
        <location evidence="1">Membrane</location>
    </subcellularLocation>
</comment>
<organism evidence="7 8">
    <name type="scientific">Edaphosphingomonas fennica</name>
    <dbReference type="NCBI Taxonomy" id="114404"/>
    <lineage>
        <taxon>Bacteria</taxon>
        <taxon>Pseudomonadati</taxon>
        <taxon>Pseudomonadota</taxon>
        <taxon>Alphaproteobacteria</taxon>
        <taxon>Sphingomonadales</taxon>
        <taxon>Rhizorhabdaceae</taxon>
        <taxon>Edaphosphingomonas</taxon>
    </lineage>
</organism>
<dbReference type="AlphaFoldDB" id="A0A2T4I4U6"/>
<proteinExistence type="inferred from homology"/>
<dbReference type="InterPro" id="IPR045214">
    <property type="entry name" value="Surf1/Surf4"/>
</dbReference>
<evidence type="ECO:0000256" key="3">
    <source>
        <dbReference type="ARBA" id="ARBA00022692"/>
    </source>
</evidence>
<feature type="transmembrane region" description="Helical" evidence="6">
    <location>
        <begin position="18"/>
        <end position="36"/>
    </location>
</feature>
<dbReference type="EMBL" id="PHHF01000030">
    <property type="protein sequence ID" value="PTD24774.1"/>
    <property type="molecule type" value="Genomic_DNA"/>
</dbReference>
<evidence type="ECO:0000256" key="6">
    <source>
        <dbReference type="RuleBase" id="RU363076"/>
    </source>
</evidence>
<sequence length="243" mass="26547">MREAPGEGPPPPRRTREALTTGLAICTLIFLALGIWQIERRAGKLALIAAVDARVRAPATPAPGPDGWPRIAAADDAYRHVSAHGVFENDRETTVQAVTEQGPGYWVLTPLRTDEGWAVLVNRGFVPPEKRDRTARREGEPEGPVTVTGLLRLSEPKGAFLRRNDPVGGRWYSRDVAEIGKERGVPRLAPYFIDAAAGAPAGQPIGGLTIVRFYNHHLEYALTWFALAILSIIGIVVVRRADR</sequence>
<evidence type="ECO:0000256" key="2">
    <source>
        <dbReference type="ARBA" id="ARBA00007165"/>
    </source>
</evidence>